<dbReference type="PROSITE" id="PS00671">
    <property type="entry name" value="D_2_HYDROXYACID_DH_3"/>
    <property type="match status" value="1"/>
</dbReference>
<dbReference type="EMBL" id="UINC01036828">
    <property type="protein sequence ID" value="SVB31393.1"/>
    <property type="molecule type" value="Genomic_DNA"/>
</dbReference>
<dbReference type="SUPFAM" id="SSF52283">
    <property type="entry name" value="Formate/glycerate dehydrogenase catalytic domain-like"/>
    <property type="match status" value="1"/>
</dbReference>
<dbReference type="Gene3D" id="3.40.50.720">
    <property type="entry name" value="NAD(P)-binding Rossmann-like Domain"/>
    <property type="match status" value="2"/>
</dbReference>
<comment type="similarity">
    <text evidence="1">Belongs to the D-isomer specific 2-hydroxyacid dehydrogenase family.</text>
</comment>
<sequence>HIGKEMMSSFANLALIQVQGRAPWAVDWVAAKEVGIPVSVLPHRGAIAVAEQTVSLMLGCYRRMVDGHVGTKNGSYLDFDVEPIRTNERKIAFNWLKFEDVQQLYGKTVGLIGLGDIGIEVSRRVQAFDMEVLYNKRSPLLPEYEGQANVRHVELEELLQVCDFVSLHAPHTSQTEKIIDAKALDMMKPSAVLINTARGGLVDEEALVSALQGRSIGGAGLDAFLFEPLPEGHPLVDCPNVLFSPHVGGGTGGGQKGMMADVINNLELLRSRSEPKGLVKI</sequence>
<feature type="non-terminal residue" evidence="5">
    <location>
        <position position="1"/>
    </location>
</feature>
<dbReference type="Pfam" id="PF02826">
    <property type="entry name" value="2-Hacid_dh_C"/>
    <property type="match status" value="1"/>
</dbReference>
<evidence type="ECO:0000256" key="2">
    <source>
        <dbReference type="ARBA" id="ARBA00023002"/>
    </source>
</evidence>
<dbReference type="PANTHER" id="PTHR42789">
    <property type="entry name" value="D-ISOMER SPECIFIC 2-HYDROXYACID DEHYDROGENASE FAMILY PROTEIN (AFU_ORTHOLOGUE AFUA_6G10090)"/>
    <property type="match status" value="1"/>
</dbReference>
<dbReference type="SUPFAM" id="SSF51735">
    <property type="entry name" value="NAD(P)-binding Rossmann-fold domains"/>
    <property type="match status" value="1"/>
</dbReference>
<organism evidence="5">
    <name type="scientific">marine metagenome</name>
    <dbReference type="NCBI Taxonomy" id="408172"/>
    <lineage>
        <taxon>unclassified sequences</taxon>
        <taxon>metagenomes</taxon>
        <taxon>ecological metagenomes</taxon>
    </lineage>
</organism>
<dbReference type="InterPro" id="IPR029753">
    <property type="entry name" value="D-isomer_DH_CS"/>
</dbReference>
<dbReference type="InterPro" id="IPR050857">
    <property type="entry name" value="D-2-hydroxyacid_DH"/>
</dbReference>
<feature type="domain" description="D-isomer specific 2-hydroxyacid dehydrogenase NAD-binding" evidence="4">
    <location>
        <begin position="55"/>
        <end position="248"/>
    </location>
</feature>
<reference evidence="5" key="1">
    <citation type="submission" date="2018-05" db="EMBL/GenBank/DDBJ databases">
        <authorList>
            <person name="Lanie J.A."/>
            <person name="Ng W.-L."/>
            <person name="Kazmierczak K.M."/>
            <person name="Andrzejewski T.M."/>
            <person name="Davidsen T.M."/>
            <person name="Wayne K.J."/>
            <person name="Tettelin H."/>
            <person name="Glass J.I."/>
            <person name="Rusch D."/>
            <person name="Podicherti R."/>
            <person name="Tsui H.-C.T."/>
            <person name="Winkler M.E."/>
        </authorList>
    </citation>
    <scope>NUCLEOTIDE SEQUENCE</scope>
</reference>
<dbReference type="PANTHER" id="PTHR42789:SF1">
    <property type="entry name" value="D-ISOMER SPECIFIC 2-HYDROXYACID DEHYDROGENASE FAMILY PROTEIN (AFU_ORTHOLOGUE AFUA_6G10090)"/>
    <property type="match status" value="1"/>
</dbReference>
<dbReference type="GO" id="GO:0051287">
    <property type="term" value="F:NAD binding"/>
    <property type="evidence" value="ECO:0007669"/>
    <property type="project" value="InterPro"/>
</dbReference>
<evidence type="ECO:0000256" key="1">
    <source>
        <dbReference type="ARBA" id="ARBA00005854"/>
    </source>
</evidence>
<dbReference type="GO" id="GO:0016491">
    <property type="term" value="F:oxidoreductase activity"/>
    <property type="evidence" value="ECO:0007669"/>
    <property type="project" value="UniProtKB-KW"/>
</dbReference>
<accession>A0A382D1D9</accession>
<protein>
    <recommendedName>
        <fullName evidence="4">D-isomer specific 2-hydroxyacid dehydrogenase NAD-binding domain-containing protein</fullName>
    </recommendedName>
</protein>
<evidence type="ECO:0000313" key="5">
    <source>
        <dbReference type="EMBL" id="SVB31393.1"/>
    </source>
</evidence>
<proteinExistence type="inferred from homology"/>
<keyword evidence="3" id="KW-0520">NAD</keyword>
<dbReference type="InterPro" id="IPR006140">
    <property type="entry name" value="D-isomer_DH_NAD-bd"/>
</dbReference>
<name>A0A382D1D9_9ZZZZ</name>
<keyword evidence="2" id="KW-0560">Oxidoreductase</keyword>
<gene>
    <name evidence="5" type="ORF">METZ01_LOCUS184247</name>
</gene>
<dbReference type="InterPro" id="IPR036291">
    <property type="entry name" value="NAD(P)-bd_dom_sf"/>
</dbReference>
<evidence type="ECO:0000259" key="4">
    <source>
        <dbReference type="Pfam" id="PF02826"/>
    </source>
</evidence>
<dbReference type="PROSITE" id="PS00670">
    <property type="entry name" value="D_2_HYDROXYACID_DH_2"/>
    <property type="match status" value="1"/>
</dbReference>
<dbReference type="FunFam" id="3.40.50.720:FF:000203">
    <property type="entry name" value="D-3-phosphoglycerate dehydrogenase (SerA)"/>
    <property type="match status" value="1"/>
</dbReference>
<dbReference type="AlphaFoldDB" id="A0A382D1D9"/>
<evidence type="ECO:0000256" key="3">
    <source>
        <dbReference type="ARBA" id="ARBA00023027"/>
    </source>
</evidence>